<dbReference type="AlphaFoldDB" id="F5R8J4"/>
<dbReference type="InterPro" id="IPR053171">
    <property type="entry name" value="Viral_Tip_Attach_Protein"/>
</dbReference>
<evidence type="ECO:0000256" key="1">
    <source>
        <dbReference type="SAM" id="Phobius"/>
    </source>
</evidence>
<feature type="transmembrane region" description="Helical" evidence="1">
    <location>
        <begin position="28"/>
        <end position="51"/>
    </location>
</feature>
<dbReference type="InterPro" id="IPR003961">
    <property type="entry name" value="FN3_dom"/>
</dbReference>
<dbReference type="eggNOG" id="COG4733">
    <property type="taxonomic scope" value="Bacteria"/>
</dbReference>
<evidence type="ECO:0000313" key="3">
    <source>
        <dbReference type="EMBL" id="EGK73372.1"/>
    </source>
</evidence>
<keyword evidence="4" id="KW-1185">Reference proteome</keyword>
<accession>F5R8J4</accession>
<dbReference type="InterPro" id="IPR036116">
    <property type="entry name" value="FN3_sf"/>
</dbReference>
<name>F5R8J4_METUF</name>
<reference evidence="3 4" key="1">
    <citation type="journal article" date="2011" name="J. Bacteriol.">
        <title>Genome sequence of Methyloversatilis universalis FAM5T, a methylotrophic representative of the order Rhodocyclales.</title>
        <authorList>
            <person name="Kittichotirat W."/>
            <person name="Good N.M."/>
            <person name="Hall R."/>
            <person name="Bringel F."/>
            <person name="Lajus A."/>
            <person name="Medigue C."/>
            <person name="Smalley N.E."/>
            <person name="Beck D."/>
            <person name="Bumgarner R."/>
            <person name="Vuilleumier S."/>
            <person name="Kalyuzhnaya M.G."/>
        </authorList>
    </citation>
    <scope>NUCLEOTIDE SEQUENCE [LARGE SCALE GENOMIC DNA]</scope>
    <source>
        <strain evidence="4">ATCC BAA-1314 / JCM 13912 / FAM5</strain>
    </source>
</reference>
<dbReference type="Gene3D" id="2.60.40.10">
    <property type="entry name" value="Immunoglobulins"/>
    <property type="match status" value="2"/>
</dbReference>
<feature type="domain" description="Tip attachment protein J" evidence="2">
    <location>
        <begin position="315"/>
        <end position="432"/>
    </location>
</feature>
<evidence type="ECO:0000313" key="4">
    <source>
        <dbReference type="Proteomes" id="UP000005019"/>
    </source>
</evidence>
<dbReference type="Proteomes" id="UP000005019">
    <property type="component" value="Unassembled WGS sequence"/>
</dbReference>
<keyword evidence="1" id="KW-0472">Membrane</keyword>
<dbReference type="RefSeq" id="WP_008058577.1">
    <property type="nucleotide sequence ID" value="NZ_AFHG01000029.1"/>
</dbReference>
<proteinExistence type="predicted"/>
<dbReference type="CDD" id="cd00063">
    <property type="entry name" value="FN3"/>
    <property type="match status" value="1"/>
</dbReference>
<sequence length="901" mass="96211">MPEVGIAVLASAGGGALAGALSLLPGTLAYSFVSAIGAAAISAGLSSALGLNKKPKLPKFTVEAQDRQQMIRSAVATRQVVYGQCVTSGPIIYATSTGTENKFLHVVIPLAGHQVEEIGDVWFGDEKVGDLDADGNVTSGRFSGWMRVRKNLGAPDQLADSVLDSEVTDWTADHRLRGIAYLYLRLKWDKEQKAYPYGLENIKALVKGKRVYDPRTGLTAWSDNWALCVRDYVAGQHGLRATADEIDADALIAAANLSDELVATPDGGTERRYTCNGTVDLGVAPIDALRGLLTAGAGKLIYSQGKYVLYGGQYLTPTVTLDEDDLRGPIVVRPRVPRQQLFNRVRGTYVDPEKYWQPSDFMPITNGMYELQDGGEQITTDIELPYTTSAYAAQRLAKITLERARQGITVSMPCKLTAFGVRAGDFIALNIAQLGWAGKVFSVTTWRLSPDGGVDLELKEEAASAYAWASGEATVVDPAPDTLLPSLIQVPPPSGLILDSGSDQAIIGADGTVIPRIYVQWTASPDAFVANTEVQYKPIGATEYLNGFLAFSTQSAYIEPVQDDTTYDVRIRAINVAGVPSDWVAGTIAATGKDTPPGDPSSLMATGVVGGIRLVWTNAVDRDLAGIEVWEADTNDRATAALVNTVAGRAYDRLGLTEGVTRYYWIRSVDRTGNLSGWHPASATAGVYATAAGVGATIDYEDIGGTKPPVDADNTGGALELGQTVTSGGITFNAGGAIKGGQTAFNVGTGWFLGYEGGHYKFSIGNPGGAYLAWDGSDGTLTVTGRLQGQLIQTQKSSATSNLTITTSWTVLQSVAITTAGTKAVIDVSAYESNGTLRFRIRRDLTVLTTWPVGNLIGSNWVTHRWEDNPPNGAHTYYFEAIQASTTGQIQDRSLRVEDWR</sequence>
<keyword evidence="1" id="KW-1133">Transmembrane helix</keyword>
<evidence type="ECO:0000259" key="2">
    <source>
        <dbReference type="Pfam" id="PF13550"/>
    </source>
</evidence>
<dbReference type="PANTHER" id="PTHR36251">
    <property type="entry name" value="FELS-1 PROPHAGE HOST SPECIFICITY PROTEIN-RELATED"/>
    <property type="match status" value="1"/>
</dbReference>
<organism evidence="3 4">
    <name type="scientific">Methyloversatilis universalis (strain ATCC BAA-1314 / DSM 25237 / JCM 13912 / CCUG 52030 / FAM5)</name>
    <dbReference type="NCBI Taxonomy" id="1000565"/>
    <lineage>
        <taxon>Bacteria</taxon>
        <taxon>Pseudomonadati</taxon>
        <taxon>Pseudomonadota</taxon>
        <taxon>Betaproteobacteria</taxon>
        <taxon>Nitrosomonadales</taxon>
        <taxon>Sterolibacteriaceae</taxon>
        <taxon>Methyloversatilis</taxon>
    </lineage>
</organism>
<gene>
    <name evidence="3" type="ORF">METUNv1_00550</name>
</gene>
<dbReference type="InterPro" id="IPR013783">
    <property type="entry name" value="Ig-like_fold"/>
</dbReference>
<dbReference type="Pfam" id="PF13550">
    <property type="entry name" value="Phage-tail_3"/>
    <property type="match status" value="1"/>
</dbReference>
<dbReference type="EMBL" id="AFHG01000029">
    <property type="protein sequence ID" value="EGK73372.1"/>
    <property type="molecule type" value="Genomic_DNA"/>
</dbReference>
<dbReference type="STRING" id="1000565.METUNv1_00550"/>
<keyword evidence="1" id="KW-0812">Transmembrane</keyword>
<dbReference type="InterPro" id="IPR032876">
    <property type="entry name" value="J_dom"/>
</dbReference>
<dbReference type="PANTHER" id="PTHR36251:SF2">
    <property type="entry name" value="GIFSY-2 PROPHAGE HOST SPECIFICITY PROTEIN J, PHAGE LAMBDA"/>
    <property type="match status" value="1"/>
</dbReference>
<protein>
    <recommendedName>
        <fullName evidence="2">Tip attachment protein J domain-containing protein</fullName>
    </recommendedName>
</protein>
<dbReference type="SUPFAM" id="SSF49265">
    <property type="entry name" value="Fibronectin type III"/>
    <property type="match status" value="1"/>
</dbReference>
<comment type="caution">
    <text evidence="3">The sequence shown here is derived from an EMBL/GenBank/DDBJ whole genome shotgun (WGS) entry which is preliminary data.</text>
</comment>
<dbReference type="OrthoDB" id="8558007at2"/>